<dbReference type="InterPro" id="IPR050166">
    <property type="entry name" value="ABC_transporter_ATP-bind"/>
</dbReference>
<dbReference type="GO" id="GO:0005524">
    <property type="term" value="F:ATP binding"/>
    <property type="evidence" value="ECO:0007669"/>
    <property type="project" value="UniProtKB-KW"/>
</dbReference>
<dbReference type="Proteomes" id="UP001609186">
    <property type="component" value="Unassembled WGS sequence"/>
</dbReference>
<dbReference type="PANTHER" id="PTHR42788:SF13">
    <property type="entry name" value="ALIPHATIC SULFONATES IMPORT ATP-BINDING PROTEIN SSUB"/>
    <property type="match status" value="1"/>
</dbReference>
<dbReference type="Pfam" id="PF00005">
    <property type="entry name" value="ABC_tran"/>
    <property type="match status" value="1"/>
</dbReference>
<sequence>MQNPQAVPDYLIQSDAVRERFARLKARDVILDVQHIGKRFTTPQGECVALDDISFRTHRREFVCVIGPSGCGKSTLIRILAGLDAQTSGDVLLDGKPVDGPGADRGMVFQGYTLFPWLTVKKNVMFGLRMNGSSSGVAEREALQWLDLVGLTRFADVYPHQLSGGMKQRVAIARALANRPRILLMDEPFGALDAQTRARMQTHLLDIWRNIDVTILFITHDLDEAIFLADRILVLKANPGGVQELIEVPVPRPRDYSQVNTPEFIATKARLEALIHPKEAATAEDDGIKPHMIRMTDVADNVE</sequence>
<reference evidence="8 9" key="1">
    <citation type="submission" date="2024-10" db="EMBL/GenBank/DDBJ databases">
        <title>Burkholderia semiarida in Mexico.</title>
        <authorList>
            <person name="Estrada P."/>
        </authorList>
    </citation>
    <scope>NUCLEOTIDE SEQUENCE [LARGE SCALE GENOMIC DNA]</scope>
    <source>
        <strain evidence="8 9">CLM7-1</strain>
    </source>
</reference>
<dbReference type="InterPro" id="IPR017871">
    <property type="entry name" value="ABC_transporter-like_CS"/>
</dbReference>
<dbReference type="PROSITE" id="PS50893">
    <property type="entry name" value="ABC_TRANSPORTER_2"/>
    <property type="match status" value="1"/>
</dbReference>
<dbReference type="InterPro" id="IPR027417">
    <property type="entry name" value="P-loop_NTPase"/>
</dbReference>
<evidence type="ECO:0000256" key="6">
    <source>
        <dbReference type="ARBA" id="ARBA00022840"/>
    </source>
</evidence>
<accession>A0ABW7L7I5</accession>
<evidence type="ECO:0000256" key="4">
    <source>
        <dbReference type="ARBA" id="ARBA00022519"/>
    </source>
</evidence>
<dbReference type="EMBL" id="JBIMPM010000028">
    <property type="protein sequence ID" value="MFH5253866.1"/>
    <property type="molecule type" value="Genomic_DNA"/>
</dbReference>
<dbReference type="RefSeq" id="WP_395130199.1">
    <property type="nucleotide sequence ID" value="NZ_JBIMPM010000028.1"/>
</dbReference>
<evidence type="ECO:0000256" key="5">
    <source>
        <dbReference type="ARBA" id="ARBA00022741"/>
    </source>
</evidence>
<gene>
    <name evidence="8" type="ORF">ACGTRS_21810</name>
</gene>
<dbReference type="PANTHER" id="PTHR42788">
    <property type="entry name" value="TAURINE IMPORT ATP-BINDING PROTEIN-RELATED"/>
    <property type="match status" value="1"/>
</dbReference>
<keyword evidence="2" id="KW-0813">Transport</keyword>
<dbReference type="Gene3D" id="3.40.50.300">
    <property type="entry name" value="P-loop containing nucleotide triphosphate hydrolases"/>
    <property type="match status" value="1"/>
</dbReference>
<evidence type="ECO:0000256" key="3">
    <source>
        <dbReference type="ARBA" id="ARBA00022475"/>
    </source>
</evidence>
<dbReference type="CDD" id="cd03293">
    <property type="entry name" value="ABC_NrtD_SsuB_transporters"/>
    <property type="match status" value="1"/>
</dbReference>
<dbReference type="SMART" id="SM00382">
    <property type="entry name" value="AAA"/>
    <property type="match status" value="1"/>
</dbReference>
<dbReference type="SUPFAM" id="SSF52540">
    <property type="entry name" value="P-loop containing nucleoside triphosphate hydrolases"/>
    <property type="match status" value="1"/>
</dbReference>
<protein>
    <submittedName>
        <fullName evidence="8">ABC transporter ATP-binding protein</fullName>
    </submittedName>
</protein>
<keyword evidence="4" id="KW-0997">Cell inner membrane</keyword>
<evidence type="ECO:0000313" key="8">
    <source>
        <dbReference type="EMBL" id="MFH5253866.1"/>
    </source>
</evidence>
<keyword evidence="4" id="KW-0472">Membrane</keyword>
<dbReference type="InterPro" id="IPR003593">
    <property type="entry name" value="AAA+_ATPase"/>
</dbReference>
<evidence type="ECO:0000256" key="2">
    <source>
        <dbReference type="ARBA" id="ARBA00022448"/>
    </source>
</evidence>
<keyword evidence="6 8" id="KW-0067">ATP-binding</keyword>
<organism evidence="8 9">
    <name type="scientific">Burkholderia semiarida</name>
    <dbReference type="NCBI Taxonomy" id="2843303"/>
    <lineage>
        <taxon>Bacteria</taxon>
        <taxon>Pseudomonadati</taxon>
        <taxon>Pseudomonadota</taxon>
        <taxon>Betaproteobacteria</taxon>
        <taxon>Burkholderiales</taxon>
        <taxon>Burkholderiaceae</taxon>
        <taxon>Burkholderia</taxon>
        <taxon>Burkholderia cepacia complex</taxon>
    </lineage>
</organism>
<feature type="domain" description="ABC transporter" evidence="7">
    <location>
        <begin position="31"/>
        <end position="262"/>
    </location>
</feature>
<keyword evidence="3" id="KW-1003">Cell membrane</keyword>
<keyword evidence="9" id="KW-1185">Reference proteome</keyword>
<evidence type="ECO:0000259" key="7">
    <source>
        <dbReference type="PROSITE" id="PS50893"/>
    </source>
</evidence>
<proteinExistence type="inferred from homology"/>
<name>A0ABW7L7I5_9BURK</name>
<evidence type="ECO:0000313" key="9">
    <source>
        <dbReference type="Proteomes" id="UP001609186"/>
    </source>
</evidence>
<evidence type="ECO:0000256" key="1">
    <source>
        <dbReference type="ARBA" id="ARBA00005417"/>
    </source>
</evidence>
<comment type="similarity">
    <text evidence="1">Belongs to the ABC transporter superfamily.</text>
</comment>
<keyword evidence="5" id="KW-0547">Nucleotide-binding</keyword>
<dbReference type="PROSITE" id="PS00211">
    <property type="entry name" value="ABC_TRANSPORTER_1"/>
    <property type="match status" value="1"/>
</dbReference>
<dbReference type="InterPro" id="IPR003439">
    <property type="entry name" value="ABC_transporter-like_ATP-bd"/>
</dbReference>
<comment type="caution">
    <text evidence="8">The sequence shown here is derived from an EMBL/GenBank/DDBJ whole genome shotgun (WGS) entry which is preliminary data.</text>
</comment>